<keyword evidence="2" id="KW-0732">Signal</keyword>
<evidence type="ECO:0000256" key="5">
    <source>
        <dbReference type="ARBA" id="ARBA00023180"/>
    </source>
</evidence>
<dbReference type="Ensembl" id="ENSBIXT00005037866.1">
    <property type="protein sequence ID" value="ENSBIXP00005042524.1"/>
    <property type="gene ID" value="ENSBIXG00005005779.1"/>
</dbReference>
<dbReference type="FunFam" id="2.120.10.30:FF:000241">
    <property type="entry name" value="Low-density lipoprotein receptor-related protein 6"/>
    <property type="match status" value="1"/>
</dbReference>
<keyword evidence="3" id="KW-0677">Repeat</keyword>
<feature type="repeat" description="LDL-receptor class B" evidence="6">
    <location>
        <begin position="49"/>
        <end position="91"/>
    </location>
</feature>
<dbReference type="Pfam" id="PF00058">
    <property type="entry name" value="Ldl_recept_b"/>
    <property type="match status" value="2"/>
</dbReference>
<dbReference type="PANTHER" id="PTHR46513:SF5">
    <property type="entry name" value="PRO-EPIDERMAL GROWTH FACTOR"/>
    <property type="match status" value="1"/>
</dbReference>
<dbReference type="SMART" id="SM00135">
    <property type="entry name" value="LY"/>
    <property type="match status" value="4"/>
</dbReference>
<dbReference type="PANTHER" id="PTHR46513">
    <property type="entry name" value="VITELLOGENIN RECEPTOR-LIKE PROTEIN-RELATED-RELATED"/>
    <property type="match status" value="1"/>
</dbReference>
<dbReference type="GO" id="GO:0043410">
    <property type="term" value="P:positive regulation of MAPK cascade"/>
    <property type="evidence" value="ECO:0007669"/>
    <property type="project" value="TreeGrafter"/>
</dbReference>
<dbReference type="AlphaFoldDB" id="A0A4W2IK83"/>
<feature type="repeat" description="LDL-receptor class B" evidence="6">
    <location>
        <begin position="93"/>
        <end position="136"/>
    </location>
</feature>
<dbReference type="GO" id="GO:0060070">
    <property type="term" value="P:canonical Wnt signaling pathway"/>
    <property type="evidence" value="ECO:0007669"/>
    <property type="project" value="TreeGrafter"/>
</dbReference>
<evidence type="ECO:0000256" key="6">
    <source>
        <dbReference type="PROSITE-ProRule" id="PRU00461"/>
    </source>
</evidence>
<dbReference type="Gene3D" id="2.120.10.30">
    <property type="entry name" value="TolB, C-terminal domain"/>
    <property type="match status" value="1"/>
</dbReference>
<dbReference type="InterPro" id="IPR000033">
    <property type="entry name" value="LDLR_classB_rpt"/>
</dbReference>
<dbReference type="SMR" id="A0A4W2IK83"/>
<dbReference type="PROSITE" id="PS51120">
    <property type="entry name" value="LDLRB"/>
    <property type="match status" value="3"/>
</dbReference>
<protein>
    <recommendedName>
        <fullName evidence="9">Epidermal growth factor</fullName>
    </recommendedName>
</protein>
<evidence type="ECO:0000313" key="7">
    <source>
        <dbReference type="Ensembl" id="ENSBIXP00005042524.1"/>
    </source>
</evidence>
<dbReference type="SUPFAM" id="SSF63825">
    <property type="entry name" value="YWTD domain"/>
    <property type="match status" value="1"/>
</dbReference>
<evidence type="ECO:0000313" key="8">
    <source>
        <dbReference type="Proteomes" id="UP000429181"/>
    </source>
</evidence>
<name>A0A4W2IK83_BOBOX</name>
<keyword evidence="4" id="KW-1015">Disulfide bond</keyword>
<keyword evidence="5" id="KW-0325">Glycoprotein</keyword>
<accession>A0A4W2IK83</accession>
<evidence type="ECO:0008006" key="9">
    <source>
        <dbReference type="Google" id="ProtNLM"/>
    </source>
</evidence>
<evidence type="ECO:0000256" key="3">
    <source>
        <dbReference type="ARBA" id="ARBA00022737"/>
    </source>
</evidence>
<dbReference type="GO" id="GO:0017147">
    <property type="term" value="F:Wnt-protein binding"/>
    <property type="evidence" value="ECO:0007669"/>
    <property type="project" value="TreeGrafter"/>
</dbReference>
<dbReference type="GO" id="GO:0042813">
    <property type="term" value="F:Wnt receptor activity"/>
    <property type="evidence" value="ECO:0007669"/>
    <property type="project" value="TreeGrafter"/>
</dbReference>
<reference evidence="7 8" key="1">
    <citation type="submission" date="2018-11" db="EMBL/GenBank/DDBJ databases">
        <title>Haplotype-resolved cattle genomes.</title>
        <authorList>
            <person name="Low W.Y."/>
            <person name="Tearle R."/>
            <person name="Bickhart D.M."/>
            <person name="Rosen B.D."/>
            <person name="Koren S."/>
            <person name="Rhie A."/>
            <person name="Hiendleder S."/>
            <person name="Phillippy A.M."/>
            <person name="Smith T.P.L."/>
            <person name="Williams J.L."/>
        </authorList>
    </citation>
    <scope>NUCLEOTIDE SEQUENCE [LARGE SCALE GENOMIC DNA]</scope>
</reference>
<dbReference type="InterPro" id="IPR011042">
    <property type="entry name" value="6-blade_b-propeller_TolB-like"/>
</dbReference>
<sequence length="232" mass="26361">MHFDGTDYGTLTVCLCSLLLIYFAHTVLKWIEREEVGLPEGLAVDWIGHKLYWTDRGKSLIEGSDLNGKYCEIIIKEGISQPRGMLFIQWPSKRLFWTDIGINPRIESSSLQGSGRLVIASSDLVWHSGIAVDYLTDKLYWCDAKQSVIEMSNLDGSKCQRLPQKDVGHPFAVAVFEDHVWFSDWTMPSITRMNKRTGKNSEQIPAYIKMEAVNIFAKRGLKLLSVCVMKVL</sequence>
<dbReference type="InterPro" id="IPR050778">
    <property type="entry name" value="Cueball_EGF_LRP_Nidogen"/>
</dbReference>
<dbReference type="GeneTree" id="ENSGT00940000158366"/>
<evidence type="ECO:0000256" key="2">
    <source>
        <dbReference type="ARBA" id="ARBA00022729"/>
    </source>
</evidence>
<proteinExistence type="predicted"/>
<keyword evidence="1" id="KW-0245">EGF-like domain</keyword>
<evidence type="ECO:0000256" key="4">
    <source>
        <dbReference type="ARBA" id="ARBA00023157"/>
    </source>
</evidence>
<feature type="repeat" description="LDL-receptor class B" evidence="6">
    <location>
        <begin position="137"/>
        <end position="179"/>
    </location>
</feature>
<dbReference type="GO" id="GO:0005886">
    <property type="term" value="C:plasma membrane"/>
    <property type="evidence" value="ECO:0007669"/>
    <property type="project" value="TreeGrafter"/>
</dbReference>
<evidence type="ECO:0000256" key="1">
    <source>
        <dbReference type="ARBA" id="ARBA00022536"/>
    </source>
</evidence>
<dbReference type="GO" id="GO:0007173">
    <property type="term" value="P:epidermal growth factor receptor signaling pathway"/>
    <property type="evidence" value="ECO:0007669"/>
    <property type="project" value="TreeGrafter"/>
</dbReference>
<dbReference type="GO" id="GO:0008284">
    <property type="term" value="P:positive regulation of cell population proliferation"/>
    <property type="evidence" value="ECO:0007669"/>
    <property type="project" value="TreeGrafter"/>
</dbReference>
<organism evidence="7 8">
    <name type="scientific">Bos indicus x Bos taurus</name>
    <name type="common">Hybrid cattle</name>
    <dbReference type="NCBI Taxonomy" id="30522"/>
    <lineage>
        <taxon>Eukaryota</taxon>
        <taxon>Metazoa</taxon>
        <taxon>Chordata</taxon>
        <taxon>Craniata</taxon>
        <taxon>Vertebrata</taxon>
        <taxon>Euteleostomi</taxon>
        <taxon>Mammalia</taxon>
        <taxon>Eutheria</taxon>
        <taxon>Laurasiatheria</taxon>
        <taxon>Artiodactyla</taxon>
        <taxon>Ruminantia</taxon>
        <taxon>Pecora</taxon>
        <taxon>Bovidae</taxon>
        <taxon>Bovinae</taxon>
        <taxon>Bos</taxon>
    </lineage>
</organism>
<dbReference type="GO" id="GO:0008083">
    <property type="term" value="F:growth factor activity"/>
    <property type="evidence" value="ECO:0007669"/>
    <property type="project" value="TreeGrafter"/>
</dbReference>
<reference evidence="7" key="2">
    <citation type="submission" date="2025-08" db="UniProtKB">
        <authorList>
            <consortium name="Ensembl"/>
        </authorList>
    </citation>
    <scope>IDENTIFICATION</scope>
</reference>
<dbReference type="Proteomes" id="UP000429181">
    <property type="component" value="Chromosome 6"/>
</dbReference>